<reference evidence="3" key="2">
    <citation type="submission" date="2020-09" db="EMBL/GenBank/DDBJ databases">
        <authorList>
            <person name="Sun Q."/>
            <person name="Zhou Y."/>
        </authorList>
    </citation>
    <scope>NUCLEOTIDE SEQUENCE</scope>
    <source>
        <strain evidence="3">CGMCC 1.7081</strain>
    </source>
</reference>
<organism evidence="3 4">
    <name type="scientific">Pseudodonghicola xiamenensis</name>
    <dbReference type="NCBI Taxonomy" id="337702"/>
    <lineage>
        <taxon>Bacteria</taxon>
        <taxon>Pseudomonadati</taxon>
        <taxon>Pseudomonadota</taxon>
        <taxon>Alphaproteobacteria</taxon>
        <taxon>Rhodobacterales</taxon>
        <taxon>Paracoccaceae</taxon>
        <taxon>Pseudodonghicola</taxon>
    </lineage>
</organism>
<keyword evidence="1" id="KW-0285">Flavoprotein</keyword>
<dbReference type="InterPro" id="IPR036250">
    <property type="entry name" value="AcylCo_DH-like_C"/>
</dbReference>
<dbReference type="Pfam" id="PF00441">
    <property type="entry name" value="Acyl-CoA_dh_1"/>
    <property type="match status" value="1"/>
</dbReference>
<reference evidence="3" key="1">
    <citation type="journal article" date="2014" name="Int. J. Syst. Evol. Microbiol.">
        <title>Complete genome sequence of Corynebacterium casei LMG S-19264T (=DSM 44701T), isolated from a smear-ripened cheese.</title>
        <authorList>
            <consortium name="US DOE Joint Genome Institute (JGI-PGF)"/>
            <person name="Walter F."/>
            <person name="Albersmeier A."/>
            <person name="Kalinowski J."/>
            <person name="Ruckert C."/>
        </authorList>
    </citation>
    <scope>NUCLEOTIDE SEQUENCE</scope>
    <source>
        <strain evidence="3">CGMCC 1.7081</strain>
    </source>
</reference>
<evidence type="ECO:0000259" key="2">
    <source>
        <dbReference type="Pfam" id="PF00441"/>
    </source>
</evidence>
<accession>A0A8J3MDC2</accession>
<dbReference type="SUPFAM" id="SSF47203">
    <property type="entry name" value="Acyl-CoA dehydrogenase C-terminal domain-like"/>
    <property type="match status" value="1"/>
</dbReference>
<dbReference type="GO" id="GO:0016627">
    <property type="term" value="F:oxidoreductase activity, acting on the CH-CH group of donors"/>
    <property type="evidence" value="ECO:0007669"/>
    <property type="project" value="InterPro"/>
</dbReference>
<dbReference type="InterPro" id="IPR009075">
    <property type="entry name" value="AcylCo_DH/oxidase_C"/>
</dbReference>
<comment type="caution">
    <text evidence="3">The sequence shown here is derived from an EMBL/GenBank/DDBJ whole genome shotgun (WGS) entry which is preliminary data.</text>
</comment>
<dbReference type="EMBL" id="BNAP01000006">
    <property type="protein sequence ID" value="GHG89626.1"/>
    <property type="molecule type" value="Genomic_DNA"/>
</dbReference>
<evidence type="ECO:0000313" key="3">
    <source>
        <dbReference type="EMBL" id="GHG89626.1"/>
    </source>
</evidence>
<protein>
    <recommendedName>
        <fullName evidence="2">Acyl-CoA dehydrogenase/oxidase C-terminal domain-containing protein</fullName>
    </recommendedName>
</protein>
<evidence type="ECO:0000256" key="1">
    <source>
        <dbReference type="ARBA" id="ARBA00022630"/>
    </source>
</evidence>
<dbReference type="Proteomes" id="UP000611500">
    <property type="component" value="Unassembled WGS sequence"/>
</dbReference>
<evidence type="ECO:0000313" key="4">
    <source>
        <dbReference type="Proteomes" id="UP000611500"/>
    </source>
</evidence>
<name>A0A8J3MDC2_9RHOB</name>
<feature type="domain" description="Acyl-CoA dehydrogenase/oxidase C-terminal" evidence="2">
    <location>
        <begin position="1"/>
        <end position="78"/>
    </location>
</feature>
<gene>
    <name evidence="3" type="ORF">GCM10010961_19440</name>
</gene>
<keyword evidence="4" id="KW-1185">Reference proteome</keyword>
<dbReference type="Gene3D" id="1.20.140.10">
    <property type="entry name" value="Butyryl-CoA Dehydrogenase, subunit A, domain 3"/>
    <property type="match status" value="1"/>
</dbReference>
<sequence length="87" mass="9614">MTYKAAALYDQGRPCGLEANTARNLAGSAAYEAAFRAVRTHGGFGFAQEYHVERYFRESVLNFIAPVSEELILSYVAEKALGMPKSY</sequence>
<proteinExistence type="predicted"/>
<dbReference type="AlphaFoldDB" id="A0A8J3MDC2"/>